<evidence type="ECO:0000313" key="1">
    <source>
        <dbReference type="EMBL" id="UFZ05822.1"/>
    </source>
</evidence>
<protein>
    <submittedName>
        <fullName evidence="1">Uncharacterized protein</fullName>
    </submittedName>
</protein>
<evidence type="ECO:0000313" key="2">
    <source>
        <dbReference type="Proteomes" id="UP001431010"/>
    </source>
</evidence>
<sequence length="64" mass="7270">MIRRPSSKQIEAAARVLFEAGRHHHWWAPYRRTYDEMAATDPIGKEEFDGLVEQMLLAAAATGD</sequence>
<name>A0ABY3RFI3_9BRAD</name>
<dbReference type="Proteomes" id="UP001431010">
    <property type="component" value="Chromosome"/>
</dbReference>
<organism evidence="1 2">
    <name type="scientific">Bradyrhizobium ontarionense</name>
    <dbReference type="NCBI Taxonomy" id="2898149"/>
    <lineage>
        <taxon>Bacteria</taxon>
        <taxon>Pseudomonadati</taxon>
        <taxon>Pseudomonadota</taxon>
        <taxon>Alphaproteobacteria</taxon>
        <taxon>Hyphomicrobiales</taxon>
        <taxon>Nitrobacteraceae</taxon>
        <taxon>Bradyrhizobium</taxon>
    </lineage>
</organism>
<proteinExistence type="predicted"/>
<dbReference type="EMBL" id="CP088156">
    <property type="protein sequence ID" value="UFZ05822.1"/>
    <property type="molecule type" value="Genomic_DNA"/>
</dbReference>
<dbReference type="RefSeq" id="WP_231324356.1">
    <property type="nucleotide sequence ID" value="NZ_CP088156.1"/>
</dbReference>
<gene>
    <name evidence="1" type="ORF">LQG66_05805</name>
</gene>
<keyword evidence="2" id="KW-1185">Reference proteome</keyword>
<reference evidence="1" key="1">
    <citation type="journal article" date="2024" name="Antonie Van Leeuwenhoek">
        <title>Bradyrhizobium ontarionense sp. nov., a novel bacterial symbiont isolated from Aeschynomene indica (Indian jointvetch), harbours photosynthesis, nitrogen fixation and nitrous oxide (N2O) reductase genes.</title>
        <authorList>
            <person name="Bromfield E.S.P."/>
            <person name="Cloutier S."/>
        </authorList>
    </citation>
    <scope>NUCLEOTIDE SEQUENCE</scope>
    <source>
        <strain evidence="1">A19</strain>
    </source>
</reference>
<accession>A0ABY3RFI3</accession>